<dbReference type="Proteomes" id="UP001499930">
    <property type="component" value="Unassembled WGS sequence"/>
</dbReference>
<dbReference type="Pfam" id="PF07593">
    <property type="entry name" value="UnbV_ASPIC"/>
    <property type="match status" value="1"/>
</dbReference>
<gene>
    <name evidence="4" type="ORF">GCM10017559_76180</name>
</gene>
<accession>A0ABP6L9U4</accession>
<evidence type="ECO:0000313" key="5">
    <source>
        <dbReference type="Proteomes" id="UP001499930"/>
    </source>
</evidence>
<dbReference type="InterPro" id="IPR027039">
    <property type="entry name" value="Crtac1"/>
</dbReference>
<dbReference type="InterPro" id="IPR028994">
    <property type="entry name" value="Integrin_alpha_N"/>
</dbReference>
<dbReference type="RefSeq" id="WP_344905993.1">
    <property type="nucleotide sequence ID" value="NZ_BAAAWD010000026.1"/>
</dbReference>
<keyword evidence="1" id="KW-0732">Signal</keyword>
<dbReference type="InterPro" id="IPR013517">
    <property type="entry name" value="FG-GAP"/>
</dbReference>
<evidence type="ECO:0000256" key="2">
    <source>
        <dbReference type="SAM" id="MobiDB-lite"/>
    </source>
</evidence>
<protein>
    <submittedName>
        <fullName evidence="4">CRTAC1 family protein</fullName>
    </submittedName>
</protein>
<reference evidence="5" key="1">
    <citation type="journal article" date="2019" name="Int. J. Syst. Evol. Microbiol.">
        <title>The Global Catalogue of Microorganisms (GCM) 10K type strain sequencing project: providing services to taxonomists for standard genome sequencing and annotation.</title>
        <authorList>
            <consortium name="The Broad Institute Genomics Platform"/>
            <consortium name="The Broad Institute Genome Sequencing Center for Infectious Disease"/>
            <person name="Wu L."/>
            <person name="Ma J."/>
        </authorList>
    </citation>
    <scope>NUCLEOTIDE SEQUENCE [LARGE SCALE GENOMIC DNA]</scope>
    <source>
        <strain evidence="5">JCM 3106</strain>
    </source>
</reference>
<proteinExistence type="predicted"/>
<dbReference type="InterPro" id="IPR011519">
    <property type="entry name" value="UnbV_ASPIC"/>
</dbReference>
<dbReference type="PANTHER" id="PTHR16026:SF0">
    <property type="entry name" value="CARTILAGE ACIDIC PROTEIN 1"/>
    <property type="match status" value="1"/>
</dbReference>
<feature type="domain" description="ASPIC/UnbV" evidence="3">
    <location>
        <begin position="570"/>
        <end position="630"/>
    </location>
</feature>
<dbReference type="Gene3D" id="2.130.10.130">
    <property type="entry name" value="Integrin alpha, N-terminal"/>
    <property type="match status" value="2"/>
</dbReference>
<comment type="caution">
    <text evidence="4">The sequence shown here is derived from an EMBL/GenBank/DDBJ whole genome shotgun (WGS) entry which is preliminary data.</text>
</comment>
<name>A0ABP6L9U4_9ACTN</name>
<dbReference type="Pfam" id="PF13517">
    <property type="entry name" value="FG-GAP_3"/>
    <property type="match status" value="1"/>
</dbReference>
<keyword evidence="5" id="KW-1185">Reference proteome</keyword>
<sequence length="650" mass="69298">MSATTGLLRRYAASVVAVVLAATMFVLARQPEPSSAETSAMSGRYGFTPMSISMPGGFPQKTIRKVNKAYKDINAWISSVGAGIAMNDLDGDGLSNDLCVTDPRIDQVVVTPAPGRGAERYAPFALDAAPLPMNDVIAPMGCAPGDFNEDGRTDLFVYYWGRTPVIFLAEAAQGEGVKLAKDAYRPVEAVPGANSTAGRYTGPQWNSNAVAIADFDGDGHEDVYVGNYFPHGPVLDETKDGGVMNRSLSNASNGGKDYILRRSAAGPGGAPAYQVLDDVLPDEISGGWVLASTAGDLDGDMRPELYIAQDHGPDALLHNRSSAGKIVFAPVRTPRDGTVPKSKRVGADSFKGMGIDFGDLNGDGVYDMFVSNITTPFGIQESNFHFLSTARTTDELRTALSRGEAPWKDHSTEAGTAWSGWAWDVKTADFDNDGALEIAQTNGFVKGEVNRWPQLQELAAANDGVVENPRSWPNVREGDDIAGSQRLAFFAKGENGRYANLSESLGLAVPVPTRGIAVGDADGDGRLDLAVARQWDAPVFYHNQSPSPGAFLGLRLTHDGPEQAPGSPVVGAQVTVTTQDGRKLLGRVDGGSGHSGKRSHDVHIGLGENVTGPVQVHLCWRDRSGQVREQVLRLSPGWHSLRLGEQARER</sequence>
<evidence type="ECO:0000256" key="1">
    <source>
        <dbReference type="ARBA" id="ARBA00022729"/>
    </source>
</evidence>
<dbReference type="PANTHER" id="PTHR16026">
    <property type="entry name" value="CARTILAGE ACIDIC PROTEIN 1"/>
    <property type="match status" value="1"/>
</dbReference>
<evidence type="ECO:0000313" key="4">
    <source>
        <dbReference type="EMBL" id="GAA3037134.1"/>
    </source>
</evidence>
<dbReference type="SUPFAM" id="SSF69318">
    <property type="entry name" value="Integrin alpha N-terminal domain"/>
    <property type="match status" value="1"/>
</dbReference>
<evidence type="ECO:0000259" key="3">
    <source>
        <dbReference type="Pfam" id="PF07593"/>
    </source>
</evidence>
<dbReference type="EMBL" id="BAAAWD010000026">
    <property type="protein sequence ID" value="GAA3037134.1"/>
    <property type="molecule type" value="Genomic_DNA"/>
</dbReference>
<feature type="region of interest" description="Disordered" evidence="2">
    <location>
        <begin position="585"/>
        <end position="604"/>
    </location>
</feature>
<organism evidence="4 5">
    <name type="scientific">Streptosporangium longisporum</name>
    <dbReference type="NCBI Taxonomy" id="46187"/>
    <lineage>
        <taxon>Bacteria</taxon>
        <taxon>Bacillati</taxon>
        <taxon>Actinomycetota</taxon>
        <taxon>Actinomycetes</taxon>
        <taxon>Streptosporangiales</taxon>
        <taxon>Streptosporangiaceae</taxon>
        <taxon>Streptosporangium</taxon>
    </lineage>
</organism>